<evidence type="ECO:0000256" key="3">
    <source>
        <dbReference type="ARBA" id="ARBA00012438"/>
    </source>
</evidence>
<organism evidence="17 18">
    <name type="scientific">Sulfitobacter indolifex HEL-45</name>
    <dbReference type="NCBI Taxonomy" id="391624"/>
    <lineage>
        <taxon>Bacteria</taxon>
        <taxon>Pseudomonadati</taxon>
        <taxon>Pseudomonadota</taxon>
        <taxon>Alphaproteobacteria</taxon>
        <taxon>Rhodobacterales</taxon>
        <taxon>Roseobacteraceae</taxon>
        <taxon>Sulfitobacter</taxon>
    </lineage>
</organism>
<dbReference type="InterPro" id="IPR000014">
    <property type="entry name" value="PAS"/>
</dbReference>
<dbReference type="Gene3D" id="3.30.565.10">
    <property type="entry name" value="Histidine kinase-like ATPase, C-terminal domain"/>
    <property type="match status" value="1"/>
</dbReference>
<dbReference type="PROSITE" id="PS50113">
    <property type="entry name" value="PAC"/>
    <property type="match status" value="1"/>
</dbReference>
<feature type="region of interest" description="Disordered" evidence="13">
    <location>
        <begin position="579"/>
        <end position="604"/>
    </location>
</feature>
<keyword evidence="7" id="KW-0547">Nucleotide-binding</keyword>
<dbReference type="CDD" id="cd00130">
    <property type="entry name" value="PAS"/>
    <property type="match status" value="1"/>
</dbReference>
<evidence type="ECO:0000256" key="4">
    <source>
        <dbReference type="ARBA" id="ARBA00022553"/>
    </source>
</evidence>
<dbReference type="InterPro" id="IPR005467">
    <property type="entry name" value="His_kinase_dom"/>
</dbReference>
<dbReference type="PROSITE" id="PS50109">
    <property type="entry name" value="HIS_KIN"/>
    <property type="match status" value="1"/>
</dbReference>
<dbReference type="Pfam" id="PF00989">
    <property type="entry name" value="PAS"/>
    <property type="match status" value="1"/>
</dbReference>
<keyword evidence="11" id="KW-0902">Two-component regulatory system</keyword>
<evidence type="ECO:0000256" key="5">
    <source>
        <dbReference type="ARBA" id="ARBA00022679"/>
    </source>
</evidence>
<evidence type="ECO:0000256" key="11">
    <source>
        <dbReference type="ARBA" id="ARBA00023012"/>
    </source>
</evidence>
<evidence type="ECO:0000256" key="1">
    <source>
        <dbReference type="ARBA" id="ARBA00000085"/>
    </source>
</evidence>
<dbReference type="PRINTS" id="PR00344">
    <property type="entry name" value="BCTRLSENSOR"/>
</dbReference>
<evidence type="ECO:0000313" key="18">
    <source>
        <dbReference type="Proteomes" id="UP000003257"/>
    </source>
</evidence>
<dbReference type="PROSITE" id="PS50112">
    <property type="entry name" value="PAS"/>
    <property type="match status" value="1"/>
</dbReference>
<evidence type="ECO:0000256" key="10">
    <source>
        <dbReference type="ARBA" id="ARBA00022989"/>
    </source>
</evidence>
<dbReference type="Pfam" id="PF01590">
    <property type="entry name" value="GAF"/>
    <property type="match status" value="1"/>
</dbReference>
<comment type="catalytic activity">
    <reaction evidence="1">
        <text>ATP + protein L-histidine = ADP + protein N-phospho-L-histidine.</text>
        <dbReference type="EC" id="2.7.13.3"/>
    </reaction>
</comment>
<dbReference type="SMART" id="SM00086">
    <property type="entry name" value="PAC"/>
    <property type="match status" value="1"/>
</dbReference>
<dbReference type="SMART" id="SM00387">
    <property type="entry name" value="HATPase_c"/>
    <property type="match status" value="1"/>
</dbReference>
<dbReference type="InterPro" id="IPR003018">
    <property type="entry name" value="GAF"/>
</dbReference>
<dbReference type="PANTHER" id="PTHR42878:SF7">
    <property type="entry name" value="SENSOR HISTIDINE KINASE GLRK"/>
    <property type="match status" value="1"/>
</dbReference>
<keyword evidence="8 17" id="KW-0418">Kinase</keyword>
<dbReference type="SUPFAM" id="SSF47384">
    <property type="entry name" value="Homodimeric domain of signal transducing histidine kinase"/>
    <property type="match status" value="1"/>
</dbReference>
<dbReference type="Gene3D" id="1.10.287.130">
    <property type="match status" value="1"/>
</dbReference>
<evidence type="ECO:0000313" key="17">
    <source>
        <dbReference type="EMBL" id="EDQ06833.1"/>
    </source>
</evidence>
<dbReference type="SMART" id="SM00388">
    <property type="entry name" value="HisKA"/>
    <property type="match status" value="1"/>
</dbReference>
<evidence type="ECO:0000256" key="8">
    <source>
        <dbReference type="ARBA" id="ARBA00022777"/>
    </source>
</evidence>
<keyword evidence="6" id="KW-0812">Transmembrane</keyword>
<dbReference type="InterPro" id="IPR004358">
    <property type="entry name" value="Sig_transdc_His_kin-like_C"/>
</dbReference>
<evidence type="ECO:0000259" key="16">
    <source>
        <dbReference type="PROSITE" id="PS50113"/>
    </source>
</evidence>
<dbReference type="SUPFAM" id="SSF55874">
    <property type="entry name" value="ATPase domain of HSP90 chaperone/DNA topoisomerase II/histidine kinase"/>
    <property type="match status" value="1"/>
</dbReference>
<dbReference type="Pfam" id="PF00512">
    <property type="entry name" value="HisKA"/>
    <property type="match status" value="1"/>
</dbReference>
<keyword evidence="4" id="KW-0597">Phosphoprotein</keyword>
<dbReference type="CDD" id="cd00082">
    <property type="entry name" value="HisKA"/>
    <property type="match status" value="1"/>
</dbReference>
<dbReference type="Gene3D" id="3.30.450.40">
    <property type="match status" value="1"/>
</dbReference>
<gene>
    <name evidence="17" type="ORF">OIHEL45_08445</name>
</gene>
<protein>
    <recommendedName>
        <fullName evidence="3">histidine kinase</fullName>
        <ecNumber evidence="3">2.7.13.3</ecNumber>
    </recommendedName>
</protein>
<evidence type="ECO:0000259" key="14">
    <source>
        <dbReference type="PROSITE" id="PS50109"/>
    </source>
</evidence>
<keyword evidence="12" id="KW-0472">Membrane</keyword>
<dbReference type="InterPro" id="IPR003661">
    <property type="entry name" value="HisK_dim/P_dom"/>
</dbReference>
<dbReference type="Proteomes" id="UP000003257">
    <property type="component" value="Unassembled WGS sequence"/>
</dbReference>
<evidence type="ECO:0000259" key="15">
    <source>
        <dbReference type="PROSITE" id="PS50112"/>
    </source>
</evidence>
<dbReference type="SUPFAM" id="SSF55781">
    <property type="entry name" value="GAF domain-like"/>
    <property type="match status" value="1"/>
</dbReference>
<dbReference type="SMART" id="SM00091">
    <property type="entry name" value="PAS"/>
    <property type="match status" value="1"/>
</dbReference>
<name>A0ABM9XBQ3_9RHOB</name>
<dbReference type="EC" id="2.7.13.3" evidence="3"/>
<dbReference type="InterPro" id="IPR035965">
    <property type="entry name" value="PAS-like_dom_sf"/>
</dbReference>
<dbReference type="InterPro" id="IPR001610">
    <property type="entry name" value="PAC"/>
</dbReference>
<dbReference type="InterPro" id="IPR000700">
    <property type="entry name" value="PAS-assoc_C"/>
</dbReference>
<evidence type="ECO:0000256" key="9">
    <source>
        <dbReference type="ARBA" id="ARBA00022840"/>
    </source>
</evidence>
<dbReference type="Pfam" id="PF02518">
    <property type="entry name" value="HATPase_c"/>
    <property type="match status" value="1"/>
</dbReference>
<evidence type="ECO:0000256" key="2">
    <source>
        <dbReference type="ARBA" id="ARBA00004141"/>
    </source>
</evidence>
<dbReference type="InterPro" id="IPR003594">
    <property type="entry name" value="HATPase_dom"/>
</dbReference>
<keyword evidence="9" id="KW-0067">ATP-binding</keyword>
<dbReference type="InterPro" id="IPR050351">
    <property type="entry name" value="BphY/WalK/GraS-like"/>
</dbReference>
<dbReference type="EMBL" id="ABID01000001">
    <property type="protein sequence ID" value="EDQ06833.1"/>
    <property type="molecule type" value="Genomic_DNA"/>
</dbReference>
<comment type="subcellular location">
    <subcellularLocation>
        <location evidence="2">Membrane</location>
        <topology evidence="2">Multi-pass membrane protein</topology>
    </subcellularLocation>
</comment>
<evidence type="ECO:0000256" key="6">
    <source>
        <dbReference type="ARBA" id="ARBA00022692"/>
    </source>
</evidence>
<feature type="domain" description="PAS" evidence="15">
    <location>
        <begin position="176"/>
        <end position="230"/>
    </location>
</feature>
<sequence>MNDFYDAMADFDDPLRQLYMLAVEPDLSVEGKIAKLLQLGTEALGLELGIVSRIEHPVYECLFVHGPDWAPAPGTTFDINGTYCLHTLNNADVTYFHHAGQQEIATHPCYLNFGLESYIGAPLNCGGELFGTINFSGSAARSAQFSNAQIQFVQFLARWLGSELTLQSERRELREQRGLLKAMVDAVPEAIIMADPNRRVALVNPAVETLFGYEPDQLLGRQTAVLYETLGGYERAGEERFNAKAPNAPGEFSIACRRADGTTFEGQVSTAKVETDLGEHLGFLGVVRDVSEQREFERAKDQLIATVSHEMKTPLTSLTGALRLLEATQDDLPPQKQKLLRLALRNARAIDQMVADILDVETLRRPDQSGFTERPLAPLLAQASEALVSYAKDRDVHLEMSPRDAPAPLLQLHEGRLMRLLSNLLSNAIKASDKGGTVKLGISENGAGFWVQDQGGGLPLELQPVLFDRFSRGSSYRVEEGHGLGMSIVKAIVDQHLGSIRFETAEGEAPPFSWIFLRLRRIQMRWHPPDGPLLTATTGILSVRPRTPAALAGSARSLQRLSAPPATCAEFDCGCRRKYPRPPDAPPRRQRRCDPARQPSSYHRAGLGQLGLQGLAPSHPDPPVTGRSACGYAQPTLPYFAPCAISSPEGSPPLALSKACHCRAVECRAQTQKRPNPMRTGCPARTSRAFQVRIVGSDQRPCRRSRPPACRTSI</sequence>
<keyword evidence="5" id="KW-0808">Transferase</keyword>
<keyword evidence="18" id="KW-1185">Reference proteome</keyword>
<dbReference type="GO" id="GO:0016301">
    <property type="term" value="F:kinase activity"/>
    <property type="evidence" value="ECO:0007669"/>
    <property type="project" value="UniProtKB-KW"/>
</dbReference>
<evidence type="ECO:0000256" key="13">
    <source>
        <dbReference type="SAM" id="MobiDB-lite"/>
    </source>
</evidence>
<proteinExistence type="predicted"/>
<evidence type="ECO:0000256" key="12">
    <source>
        <dbReference type="ARBA" id="ARBA00023136"/>
    </source>
</evidence>
<evidence type="ECO:0000256" key="7">
    <source>
        <dbReference type="ARBA" id="ARBA00022741"/>
    </source>
</evidence>
<feature type="domain" description="PAC" evidence="16">
    <location>
        <begin position="248"/>
        <end position="302"/>
    </location>
</feature>
<dbReference type="Gene3D" id="3.30.450.20">
    <property type="entry name" value="PAS domain"/>
    <property type="match status" value="1"/>
</dbReference>
<dbReference type="InterPro" id="IPR036097">
    <property type="entry name" value="HisK_dim/P_sf"/>
</dbReference>
<accession>A0ABM9XBQ3</accession>
<comment type="caution">
    <text evidence="17">The sequence shown here is derived from an EMBL/GenBank/DDBJ whole genome shotgun (WGS) entry which is preliminary data.</text>
</comment>
<dbReference type="InterPro" id="IPR013767">
    <property type="entry name" value="PAS_fold"/>
</dbReference>
<feature type="domain" description="Histidine kinase" evidence="14">
    <location>
        <begin position="306"/>
        <end position="523"/>
    </location>
</feature>
<dbReference type="SUPFAM" id="SSF55785">
    <property type="entry name" value="PYP-like sensor domain (PAS domain)"/>
    <property type="match status" value="1"/>
</dbReference>
<reference evidence="17 18" key="1">
    <citation type="submission" date="2007-11" db="EMBL/GenBank/DDBJ databases">
        <authorList>
            <person name="Wagner-Dobler I."/>
            <person name="Ferriera S."/>
            <person name="Johnson J."/>
            <person name="Kravitz S."/>
            <person name="Beeson K."/>
            <person name="Sutton G."/>
            <person name="Rogers Y.-H."/>
            <person name="Friedman R."/>
            <person name="Frazier M."/>
            <person name="Venter J.C."/>
        </authorList>
    </citation>
    <scope>NUCLEOTIDE SEQUENCE [LARGE SCALE GENOMIC DNA]</scope>
    <source>
        <strain evidence="17 18">HEL-45</strain>
    </source>
</reference>
<keyword evidence="10" id="KW-1133">Transmembrane helix</keyword>
<dbReference type="InterPro" id="IPR036890">
    <property type="entry name" value="HATPase_C_sf"/>
</dbReference>
<dbReference type="NCBIfam" id="TIGR00229">
    <property type="entry name" value="sensory_box"/>
    <property type="match status" value="1"/>
</dbReference>
<dbReference type="PANTHER" id="PTHR42878">
    <property type="entry name" value="TWO-COMPONENT HISTIDINE KINASE"/>
    <property type="match status" value="1"/>
</dbReference>
<dbReference type="InterPro" id="IPR029016">
    <property type="entry name" value="GAF-like_dom_sf"/>
</dbReference>